<evidence type="ECO:0008006" key="3">
    <source>
        <dbReference type="Google" id="ProtNLM"/>
    </source>
</evidence>
<gene>
    <name evidence="1" type="ORF">A3Q24_05945</name>
</gene>
<dbReference type="EMBL" id="NIBD01000028">
    <property type="protein sequence ID" value="PAB55219.1"/>
    <property type="molecule type" value="Genomic_DNA"/>
</dbReference>
<dbReference type="Proteomes" id="UP000216008">
    <property type="component" value="Unassembled WGS sequence"/>
</dbReference>
<protein>
    <recommendedName>
        <fullName evidence="3">AP2 domain-containing protein</fullName>
    </recommendedName>
</protein>
<accession>A0A267M6K1</accession>
<evidence type="ECO:0000313" key="1">
    <source>
        <dbReference type="EMBL" id="PAB55219.1"/>
    </source>
</evidence>
<dbReference type="AlphaFoldDB" id="A0A267M6K1"/>
<evidence type="ECO:0000313" key="2">
    <source>
        <dbReference type="Proteomes" id="UP000216008"/>
    </source>
</evidence>
<dbReference type="RefSeq" id="WP_095182898.1">
    <property type="nucleotide sequence ID" value="NZ_NIBD01000028.1"/>
</dbReference>
<reference evidence="1 2" key="1">
    <citation type="submission" date="2017-05" db="EMBL/GenBank/DDBJ databases">
        <title>Lactobacillus johnsonii from commercial turkeys.</title>
        <authorList>
            <person name="Johnson T.J."/>
            <person name="Youmans B."/>
        </authorList>
    </citation>
    <scope>NUCLEOTIDE SEQUENCE [LARGE SCALE GENOMIC DNA]</scope>
    <source>
        <strain evidence="1 2">UMNLJ114</strain>
    </source>
</reference>
<sequence length="149" mass="17226">MPNTNQNLIGKTFGHLTVIKKSKERGAQNEYMWVCQCDCGKTTIVRTSSLNNGDTTSCGHVRLEKSKNNLKFTEDRHLKQLNDNLPVTNKTGYKNISRKLKNGKLVYRVSIQFNRKQHATDASTLEQALAARERLRRKWWPNYQSKTKD</sequence>
<comment type="caution">
    <text evidence="1">The sequence shown here is derived from an EMBL/GenBank/DDBJ whole genome shotgun (WGS) entry which is preliminary data.</text>
</comment>
<proteinExistence type="predicted"/>
<name>A0A267M6K1_LACJH</name>
<organism evidence="1 2">
    <name type="scientific">Lactobacillus johnsonii</name>
    <dbReference type="NCBI Taxonomy" id="33959"/>
    <lineage>
        <taxon>Bacteria</taxon>
        <taxon>Bacillati</taxon>
        <taxon>Bacillota</taxon>
        <taxon>Bacilli</taxon>
        <taxon>Lactobacillales</taxon>
        <taxon>Lactobacillaceae</taxon>
        <taxon>Lactobacillus</taxon>
    </lineage>
</organism>